<dbReference type="EMBL" id="FOFB01000015">
    <property type="protein sequence ID" value="SEQ74229.1"/>
    <property type="molecule type" value="Genomic_DNA"/>
</dbReference>
<evidence type="ECO:0000256" key="1">
    <source>
        <dbReference type="SAM" id="Phobius"/>
    </source>
</evidence>
<evidence type="ECO:0000313" key="3">
    <source>
        <dbReference type="Proteomes" id="UP000199021"/>
    </source>
</evidence>
<keyword evidence="1" id="KW-0812">Transmembrane</keyword>
<protein>
    <submittedName>
        <fullName evidence="2">Uncharacterized protein</fullName>
    </submittedName>
</protein>
<accession>A0A1H9II49</accession>
<sequence length="45" mass="5189">MITSHLQSQKVKHNNSIAKKICSNSFIFFAFFLPRALDFALFAKK</sequence>
<proteinExistence type="predicted"/>
<dbReference type="AlphaFoldDB" id="A0A1H9II49"/>
<organism evidence="2 3">
    <name type="scientific">Neolewinella agarilytica</name>
    <dbReference type="NCBI Taxonomy" id="478744"/>
    <lineage>
        <taxon>Bacteria</taxon>
        <taxon>Pseudomonadati</taxon>
        <taxon>Bacteroidota</taxon>
        <taxon>Saprospiria</taxon>
        <taxon>Saprospirales</taxon>
        <taxon>Lewinellaceae</taxon>
        <taxon>Neolewinella</taxon>
    </lineage>
</organism>
<reference evidence="3" key="1">
    <citation type="submission" date="2016-10" db="EMBL/GenBank/DDBJ databases">
        <authorList>
            <person name="Varghese N."/>
            <person name="Submissions S."/>
        </authorList>
    </citation>
    <scope>NUCLEOTIDE SEQUENCE [LARGE SCALE GENOMIC DNA]</scope>
    <source>
        <strain evidence="3">DSM 24740</strain>
    </source>
</reference>
<evidence type="ECO:0000313" key="2">
    <source>
        <dbReference type="EMBL" id="SEQ74229.1"/>
    </source>
</evidence>
<keyword evidence="1" id="KW-1133">Transmembrane helix</keyword>
<name>A0A1H9II49_9BACT</name>
<feature type="transmembrane region" description="Helical" evidence="1">
    <location>
        <begin position="21"/>
        <end position="43"/>
    </location>
</feature>
<keyword evidence="3" id="KW-1185">Reference proteome</keyword>
<keyword evidence="1" id="KW-0472">Membrane</keyword>
<gene>
    <name evidence="2" type="ORF">SAMN05444359_1159</name>
</gene>
<dbReference type="InParanoid" id="A0A1H9II49"/>
<dbReference type="Proteomes" id="UP000199021">
    <property type="component" value="Unassembled WGS sequence"/>
</dbReference>